<dbReference type="Pfam" id="PF00047">
    <property type="entry name" value="ig"/>
    <property type="match status" value="1"/>
</dbReference>
<dbReference type="Proteomes" id="UP000472240">
    <property type="component" value="Chromosome 2"/>
</dbReference>
<dbReference type="Gene3D" id="2.60.40.10">
    <property type="entry name" value="Immunoglobulins"/>
    <property type="match status" value="1"/>
</dbReference>
<evidence type="ECO:0000313" key="7">
    <source>
        <dbReference type="Proteomes" id="UP000472240"/>
    </source>
</evidence>
<dbReference type="OrthoDB" id="9947981at2759"/>
<reference evidence="6" key="5">
    <citation type="submission" date="2025-05" db="UniProtKB">
        <authorList>
            <consortium name="Ensembl"/>
        </authorList>
    </citation>
    <scope>IDENTIFICATION</scope>
</reference>
<reference evidence="6 7" key="2">
    <citation type="journal article" date="2018" name="Annu Rev Anim Biosci">
        <title>Bat Biology, Genomes, and the Bat1K Project: To Generate Chromosome-Level Genomes for All Living Bat Species.</title>
        <authorList>
            <person name="Teeling E.C."/>
            <person name="Vernes S.C."/>
            <person name="Davalos L.M."/>
            <person name="Ray D.A."/>
            <person name="Gilbert M.T.P."/>
            <person name="Myers E."/>
        </authorList>
    </citation>
    <scope>NUCLEOTIDE SEQUENCE</scope>
</reference>
<dbReference type="Proteomes" id="UP000585614">
    <property type="component" value="Unassembled WGS sequence"/>
</dbReference>
<dbReference type="GO" id="GO:0005886">
    <property type="term" value="C:plasma membrane"/>
    <property type="evidence" value="ECO:0007669"/>
    <property type="project" value="InterPro"/>
</dbReference>
<dbReference type="PANTHER" id="PTHR37996">
    <property type="entry name" value="B- AND T-LYMPHOCYTE ATTENUATOR"/>
    <property type="match status" value="1"/>
</dbReference>
<reference evidence="6 7" key="1">
    <citation type="journal article" date="2015" name="Annu Rev Anim Biosci">
        <title>The Genome 10K Project: a way forward.</title>
        <authorList>
            <person name="Koepfli K.P."/>
            <person name="Paten B."/>
            <person name="O'Brien S.J."/>
            <person name="Koepfli K.P."/>
            <person name="Paten B."/>
            <person name="Antunes A."/>
            <person name="Belov K."/>
            <person name="Bustamante C."/>
            <person name="Castoe T.A."/>
            <person name="Clawson H."/>
            <person name="Crawford A.J."/>
            <person name="Diekhans M."/>
            <person name="Distel D."/>
            <person name="Durbin R."/>
            <person name="Earl D."/>
            <person name="Fujita M.K."/>
            <person name="Gamble T."/>
            <person name="Georges A."/>
            <person name="Gemmell N."/>
            <person name="Gilbert M.T."/>
            <person name="Graves J.M."/>
            <person name="Green R.E."/>
            <person name="Hickey G."/>
            <person name="Jarvis E.D."/>
            <person name="Johnson W."/>
            <person name="Komissarov A."/>
            <person name="Korf I."/>
            <person name="Kuhn R."/>
            <person name="Larkin D.M."/>
            <person name="Lewin H."/>
            <person name="Lopez J.V."/>
            <person name="Ma J."/>
            <person name="Marques-Bonet T."/>
            <person name="Miller W."/>
            <person name="Murphy R."/>
            <person name="Pevzner P."/>
            <person name="Shapiro B."/>
            <person name="Steiner C."/>
            <person name="Tamazian G."/>
            <person name="Venkatesh B."/>
            <person name="Wang J."/>
            <person name="Wayne R."/>
            <person name="Wiley E."/>
            <person name="Yang H."/>
            <person name="Zhang G."/>
            <person name="Haussler D."/>
            <person name="Ryder O."/>
            <person name="O'Brien S.J."/>
        </authorList>
    </citation>
    <scope>NUCLEOTIDE SEQUENCE</scope>
</reference>
<keyword evidence="2" id="KW-0472">Membrane</keyword>
<reference evidence="5 8" key="4">
    <citation type="journal article" date="2020" name="Nature">
        <title>Six reference-quality genomes reveal evolution of bat adaptations.</title>
        <authorList>
            <person name="Jebb D."/>
            <person name="Huang Z."/>
            <person name="Pippel M."/>
            <person name="Hughes G.M."/>
            <person name="Lavrichenko K."/>
            <person name="Devanna P."/>
            <person name="Winkler S."/>
            <person name="Jermiin L.S."/>
            <person name="Skirmuntt E.C."/>
            <person name="Katzourakis A."/>
            <person name="Burkitt-Gray L."/>
            <person name="Ray D.A."/>
            <person name="Sullivan K.A.M."/>
            <person name="Roscito J.G."/>
            <person name="Kirilenko B.M."/>
            <person name="Davalos L.M."/>
            <person name="Corthals A.P."/>
            <person name="Power M.L."/>
            <person name="Jones G."/>
            <person name="Ransome R.D."/>
            <person name="Dechmann D.K.N."/>
            <person name="Locatelli A.G."/>
            <person name="Puechmaille S.J."/>
            <person name="Fedrigo O."/>
            <person name="Jarvis E.D."/>
            <person name="Hiller M."/>
            <person name="Vernes S.C."/>
            <person name="Myers E.W."/>
            <person name="Teeling E.C."/>
        </authorList>
    </citation>
    <scope>NUCLEOTIDE SEQUENCE [LARGE SCALE GENOMIC DNA]</scope>
    <source>
        <strain evidence="5">MRhiFer1</strain>
        <tissue evidence="5">Lung</tissue>
    </source>
</reference>
<feature type="chain" id="PRO_5044625195" evidence="3">
    <location>
        <begin position="31"/>
        <end position="304"/>
    </location>
</feature>
<dbReference type="Ensembl" id="ENSRFET00010001069.1">
    <property type="protein sequence ID" value="ENSRFEP00010000950.1"/>
    <property type="gene ID" value="ENSRFEG00010000756.1"/>
</dbReference>
<dbReference type="GeneID" id="117030999"/>
<dbReference type="PANTHER" id="PTHR37996:SF1">
    <property type="entry name" value="B- AND T-LYMPHOCYTE ATTENUATOR"/>
    <property type="match status" value="1"/>
</dbReference>
<dbReference type="InterPro" id="IPR013783">
    <property type="entry name" value="Ig-like_fold"/>
</dbReference>
<keyword evidence="2" id="KW-1133">Transmembrane helix</keyword>
<evidence type="ECO:0000256" key="2">
    <source>
        <dbReference type="SAM" id="Phobius"/>
    </source>
</evidence>
<dbReference type="CTD" id="151888"/>
<dbReference type="InterPro" id="IPR003599">
    <property type="entry name" value="Ig_sub"/>
</dbReference>
<evidence type="ECO:0000256" key="3">
    <source>
        <dbReference type="SAM" id="SignalP"/>
    </source>
</evidence>
<dbReference type="RefSeq" id="XP_032977166.1">
    <property type="nucleotide sequence ID" value="XM_033121275.1"/>
</dbReference>
<accession>A0A671DN94</accession>
<evidence type="ECO:0000256" key="1">
    <source>
        <dbReference type="ARBA" id="ARBA00023319"/>
    </source>
</evidence>
<dbReference type="InterPro" id="IPR039257">
    <property type="entry name" value="BTLA"/>
</dbReference>
<evidence type="ECO:0000313" key="5">
    <source>
        <dbReference type="EMBL" id="KAF6384429.1"/>
    </source>
</evidence>
<keyword evidence="3" id="KW-0732">Signal</keyword>
<name>A0A671DN94_RHIFE</name>
<proteinExistence type="predicted"/>
<feature type="signal peptide" evidence="3">
    <location>
        <begin position="1"/>
        <end position="30"/>
    </location>
</feature>
<gene>
    <name evidence="6" type="primary">BTLA</name>
    <name evidence="5" type="ORF">mRhiFer1_001634</name>
</gene>
<feature type="transmembrane region" description="Helical" evidence="2">
    <location>
        <begin position="169"/>
        <end position="193"/>
    </location>
</feature>
<dbReference type="SMART" id="SM00409">
    <property type="entry name" value="IG"/>
    <property type="match status" value="1"/>
</dbReference>
<dbReference type="InterPro" id="IPR007110">
    <property type="entry name" value="Ig-like_dom"/>
</dbReference>
<dbReference type="AlphaFoldDB" id="A0A671DN94"/>
<keyword evidence="1" id="KW-0393">Immunoglobulin domain</keyword>
<keyword evidence="2" id="KW-0812">Transmembrane</keyword>
<sequence length="304" mass="34486">MKTSPAMLGSGKSYWVFFLIPHLGIWSVKGDKSCEQLYVRRQSMNVTAGDSLQLECPVGHCANKSNVTWCKFKEQRCLRLGDRNMTWEDRKNMSVFILHFDQVLVSDNGSYRCSLRASSGLLESHLITIYVTERTQNYSEHPLITLTNISDTASAPGPAPMENMGGRRWILYSLIPLGGLPLLITCFYLFCCLRRHQGKQKKSSDTEEREINLVDVPQPFQSQQTEVGTRQNSQTLTSETRIYDNDPWFGVQEESCIYSNPSLKENKQGIVYASLNHSVIGMNPRQARNVEEAPTEYAAICVRN</sequence>
<evidence type="ECO:0000313" key="8">
    <source>
        <dbReference type="Proteomes" id="UP000585614"/>
    </source>
</evidence>
<dbReference type="GO" id="GO:0038023">
    <property type="term" value="F:signaling receptor activity"/>
    <property type="evidence" value="ECO:0007669"/>
    <property type="project" value="Ensembl"/>
</dbReference>
<reference evidence="6 7" key="3">
    <citation type="submission" date="2018-12" db="EMBL/GenBank/DDBJ databases">
        <title>G10K-VGP greater horseshoe bat female genome, primary haplotype.</title>
        <authorList>
            <person name="Teeling E."/>
            <person name="Myers G."/>
            <person name="Vernes S."/>
            <person name="Pippel M."/>
            <person name="Winkler S."/>
            <person name="Fedrigo O."/>
            <person name="Rhie A."/>
            <person name="Koren S."/>
            <person name="Phillippy A."/>
            <person name="Lewin H."/>
            <person name="Damas J."/>
            <person name="Howe K."/>
            <person name="Mountcastle J."/>
            <person name="Jarvis E.D."/>
        </authorList>
    </citation>
    <scope>NUCLEOTIDE SEQUENCE [LARGE SCALE GENOMIC DNA]</scope>
</reference>
<feature type="domain" description="Ig-like" evidence="4">
    <location>
        <begin position="21"/>
        <end position="128"/>
    </location>
</feature>
<dbReference type="KEGG" id="rfq:117030999"/>
<dbReference type="EMBL" id="JACAGC010000002">
    <property type="protein sequence ID" value="KAF6384429.1"/>
    <property type="molecule type" value="Genomic_DNA"/>
</dbReference>
<evidence type="ECO:0000313" key="6">
    <source>
        <dbReference type="Ensembl" id="ENSRFEP00010000950.1"/>
    </source>
</evidence>
<protein>
    <submittedName>
        <fullName evidence="5 6">B and T lymphocyte associated</fullName>
    </submittedName>
</protein>
<keyword evidence="7" id="KW-1185">Reference proteome</keyword>
<evidence type="ECO:0000259" key="4">
    <source>
        <dbReference type="PROSITE" id="PS50835"/>
    </source>
</evidence>
<dbReference type="GO" id="GO:0002768">
    <property type="term" value="P:immune response-regulating cell surface receptor signaling pathway"/>
    <property type="evidence" value="ECO:0007669"/>
    <property type="project" value="InterPro"/>
</dbReference>
<dbReference type="InterPro" id="IPR036179">
    <property type="entry name" value="Ig-like_dom_sf"/>
</dbReference>
<dbReference type="RefSeq" id="XP_032977177.1">
    <property type="nucleotide sequence ID" value="XM_033121286.1"/>
</dbReference>
<dbReference type="InterPro" id="IPR013151">
    <property type="entry name" value="Immunoglobulin_dom"/>
</dbReference>
<dbReference type="PROSITE" id="PS50835">
    <property type="entry name" value="IG_LIKE"/>
    <property type="match status" value="1"/>
</dbReference>
<dbReference type="GeneTree" id="ENSGT00390000017390"/>
<dbReference type="OMA" id="NVTWCKF"/>
<organism evidence="6 7">
    <name type="scientific">Rhinolophus ferrumequinum</name>
    <name type="common">Greater horseshoe bat</name>
    <dbReference type="NCBI Taxonomy" id="59479"/>
    <lineage>
        <taxon>Eukaryota</taxon>
        <taxon>Metazoa</taxon>
        <taxon>Chordata</taxon>
        <taxon>Craniata</taxon>
        <taxon>Vertebrata</taxon>
        <taxon>Euteleostomi</taxon>
        <taxon>Mammalia</taxon>
        <taxon>Eutheria</taxon>
        <taxon>Laurasiatheria</taxon>
        <taxon>Chiroptera</taxon>
        <taxon>Yinpterochiroptera</taxon>
        <taxon>Rhinolophoidea</taxon>
        <taxon>Rhinolophidae</taxon>
        <taxon>Rhinolophinae</taxon>
        <taxon>Rhinolophus</taxon>
    </lineage>
</organism>
<dbReference type="SUPFAM" id="SSF48726">
    <property type="entry name" value="Immunoglobulin"/>
    <property type="match status" value="1"/>
</dbReference>
<dbReference type="GO" id="GO:0042130">
    <property type="term" value="P:negative regulation of T cell proliferation"/>
    <property type="evidence" value="ECO:0007669"/>
    <property type="project" value="Ensembl"/>
</dbReference>